<dbReference type="SUPFAM" id="SSF51695">
    <property type="entry name" value="PLC-like phosphodiesterases"/>
    <property type="match status" value="1"/>
</dbReference>
<organism evidence="1">
    <name type="scientific">Eucalyptus grandis</name>
    <name type="common">Flooded gum</name>
    <dbReference type="NCBI Taxonomy" id="71139"/>
    <lineage>
        <taxon>Eukaryota</taxon>
        <taxon>Viridiplantae</taxon>
        <taxon>Streptophyta</taxon>
        <taxon>Embryophyta</taxon>
        <taxon>Tracheophyta</taxon>
        <taxon>Spermatophyta</taxon>
        <taxon>Magnoliopsida</taxon>
        <taxon>eudicotyledons</taxon>
        <taxon>Gunneridae</taxon>
        <taxon>Pentapetalae</taxon>
        <taxon>rosids</taxon>
        <taxon>malvids</taxon>
        <taxon>Myrtales</taxon>
        <taxon>Myrtaceae</taxon>
        <taxon>Myrtoideae</taxon>
        <taxon>Eucalypteae</taxon>
        <taxon>Eucalyptus</taxon>
    </lineage>
</organism>
<dbReference type="InParanoid" id="A0A059AF16"/>
<dbReference type="STRING" id="71139.A0A059AF16"/>
<dbReference type="InterPro" id="IPR017946">
    <property type="entry name" value="PLC-like_Pdiesterase_TIM-brl"/>
</dbReference>
<reference evidence="1" key="1">
    <citation type="submission" date="2013-07" db="EMBL/GenBank/DDBJ databases">
        <title>The genome of Eucalyptus grandis.</title>
        <authorList>
            <person name="Schmutz J."/>
            <person name="Hayes R."/>
            <person name="Myburg A."/>
            <person name="Tuskan G."/>
            <person name="Grattapaglia D."/>
            <person name="Rokhsar D.S."/>
        </authorList>
    </citation>
    <scope>NUCLEOTIDE SEQUENCE</scope>
    <source>
        <tissue evidence="1">Leaf extractions</tissue>
    </source>
</reference>
<sequence>MIERRCCDCSRRACYLNYRLDFGLWLQCGASDLLSVSSVYIDTSHSRSADQVLDEIPKREEETQPIRFILLKSISKLTSLIAPATAGLSACNFQLSDFSRNFSFAVHGVGLSLDVRSTHKAYDIDGEPLHTPVPREPVLDTLKEIEALLSDPADIFTLCWLDEILWFPVSNMPKNSQDWPLIRDMVANSQRLLVFSSIQLKEQRERIAYQWNYMVENQYGDGGMQGGSCLNRAESAPLDDRSNFRSVPIKQLGCENNLGDLIDMPCSCYGPASIRWANFVAVDFYKRSEGGGSFQAVDTLNGKLLCGCDDVQAGVPGSTSGACSP</sequence>
<proteinExistence type="predicted"/>
<gene>
    <name evidence="1" type="ORF">EUGRSUZ_J01401</name>
</gene>
<name>A0A059AF16_EUCGR</name>
<dbReference type="AlphaFoldDB" id="A0A059AF16"/>
<dbReference type="EMBL" id="KK198762">
    <property type="protein sequence ID" value="KCW51955.1"/>
    <property type="molecule type" value="Genomic_DNA"/>
</dbReference>
<protein>
    <submittedName>
        <fullName evidence="1">Uncharacterized protein</fullName>
    </submittedName>
</protein>
<dbReference type="PANTHER" id="PTHR13593">
    <property type="match status" value="1"/>
</dbReference>
<dbReference type="PANTHER" id="PTHR13593:SF51">
    <property type="entry name" value="F21F23.12 PROTEIN"/>
    <property type="match status" value="1"/>
</dbReference>
<dbReference type="Pfam" id="PF26178">
    <property type="entry name" value="PI-PLC_cat"/>
    <property type="match status" value="1"/>
</dbReference>
<dbReference type="OMA" id="MIERRCC"/>
<dbReference type="InterPro" id="IPR051057">
    <property type="entry name" value="PI-PLC_domain"/>
</dbReference>
<accession>A0A059AF16</accession>
<evidence type="ECO:0000313" key="1">
    <source>
        <dbReference type="EMBL" id="KCW51955.1"/>
    </source>
</evidence>
<dbReference type="Gramene" id="KCW51955">
    <property type="protein sequence ID" value="KCW51955"/>
    <property type="gene ID" value="EUGRSUZ_J01401"/>
</dbReference>
<dbReference type="GO" id="GO:0008081">
    <property type="term" value="F:phosphoric diester hydrolase activity"/>
    <property type="evidence" value="ECO:0000318"/>
    <property type="project" value="GO_Central"/>
</dbReference>
<dbReference type="GO" id="GO:0006629">
    <property type="term" value="P:lipid metabolic process"/>
    <property type="evidence" value="ECO:0007669"/>
    <property type="project" value="InterPro"/>
</dbReference>